<comment type="caution">
    <text evidence="1">The sequence shown here is derived from an EMBL/GenBank/DDBJ whole genome shotgun (WGS) entry which is preliminary data.</text>
</comment>
<name>A0ABQ2YKP2_9GAMM</name>
<dbReference type="EMBL" id="BMXS01000004">
    <property type="protein sequence ID" value="GGX87521.1"/>
    <property type="molecule type" value="Genomic_DNA"/>
</dbReference>
<reference evidence="2" key="1">
    <citation type="journal article" date="2019" name="Int. J. Syst. Evol. Microbiol.">
        <title>The Global Catalogue of Microorganisms (GCM) 10K type strain sequencing project: providing services to taxonomists for standard genome sequencing and annotation.</title>
        <authorList>
            <consortium name="The Broad Institute Genomics Platform"/>
            <consortium name="The Broad Institute Genome Sequencing Center for Infectious Disease"/>
            <person name="Wu L."/>
            <person name="Ma J."/>
        </authorList>
    </citation>
    <scope>NUCLEOTIDE SEQUENCE [LARGE SCALE GENOMIC DNA]</scope>
    <source>
        <strain evidence="2">KCTC 22228</strain>
    </source>
</reference>
<protein>
    <submittedName>
        <fullName evidence="1">Uncharacterized protein</fullName>
    </submittedName>
</protein>
<accession>A0ABQ2YKP2</accession>
<gene>
    <name evidence="1" type="ORF">GCM10007160_13730</name>
</gene>
<organism evidence="1 2">
    <name type="scientific">Litchfieldella qijiaojingensis</name>
    <dbReference type="NCBI Taxonomy" id="980347"/>
    <lineage>
        <taxon>Bacteria</taxon>
        <taxon>Pseudomonadati</taxon>
        <taxon>Pseudomonadota</taxon>
        <taxon>Gammaproteobacteria</taxon>
        <taxon>Oceanospirillales</taxon>
        <taxon>Halomonadaceae</taxon>
        <taxon>Litchfieldella</taxon>
    </lineage>
</organism>
<evidence type="ECO:0000313" key="2">
    <source>
        <dbReference type="Proteomes" id="UP000653056"/>
    </source>
</evidence>
<dbReference type="Proteomes" id="UP000653056">
    <property type="component" value="Unassembled WGS sequence"/>
</dbReference>
<evidence type="ECO:0000313" key="1">
    <source>
        <dbReference type="EMBL" id="GGX87521.1"/>
    </source>
</evidence>
<proteinExistence type="predicted"/>
<dbReference type="RefSeq" id="WP_189467503.1">
    <property type="nucleotide sequence ID" value="NZ_BMXS01000004.1"/>
</dbReference>
<sequence>MDQRYEVRAVYTYPDNSHPNEWEVVDLHRNDIVSLHKTREEANAAAADLEEREEHH</sequence>
<keyword evidence="2" id="KW-1185">Reference proteome</keyword>